<feature type="transmembrane region" description="Helical" evidence="6">
    <location>
        <begin position="233"/>
        <end position="253"/>
    </location>
</feature>
<dbReference type="Gene3D" id="1.20.1250.20">
    <property type="entry name" value="MFS general substrate transporter like domains"/>
    <property type="match status" value="1"/>
</dbReference>
<keyword evidence="2" id="KW-0813">Transport</keyword>
<feature type="transmembrane region" description="Helical" evidence="6">
    <location>
        <begin position="71"/>
        <end position="88"/>
    </location>
</feature>
<dbReference type="InterPro" id="IPR036259">
    <property type="entry name" value="MFS_trans_sf"/>
</dbReference>
<feature type="transmembrane region" description="Helical" evidence="6">
    <location>
        <begin position="335"/>
        <end position="353"/>
    </location>
</feature>
<reference evidence="8 9" key="1">
    <citation type="journal article" date="2016" name="Proc. Natl. Acad. Sci. U.S.A.">
        <title>Comparative genomics of biotechnologically important yeasts.</title>
        <authorList>
            <person name="Riley R."/>
            <person name="Haridas S."/>
            <person name="Wolfe K.H."/>
            <person name="Lopes M.R."/>
            <person name="Hittinger C.T."/>
            <person name="Goeker M."/>
            <person name="Salamov A.A."/>
            <person name="Wisecaver J.H."/>
            <person name="Long T.M."/>
            <person name="Calvey C.H."/>
            <person name="Aerts A.L."/>
            <person name="Barry K.W."/>
            <person name="Choi C."/>
            <person name="Clum A."/>
            <person name="Coughlan A.Y."/>
            <person name="Deshpande S."/>
            <person name="Douglass A.P."/>
            <person name="Hanson S.J."/>
            <person name="Klenk H.-P."/>
            <person name="LaButti K.M."/>
            <person name="Lapidus A."/>
            <person name="Lindquist E.A."/>
            <person name="Lipzen A.M."/>
            <person name="Meier-Kolthoff J.P."/>
            <person name="Ohm R.A."/>
            <person name="Otillar R.P."/>
            <person name="Pangilinan J.L."/>
            <person name="Peng Y."/>
            <person name="Rokas A."/>
            <person name="Rosa C.A."/>
            <person name="Scheuner C."/>
            <person name="Sibirny A.A."/>
            <person name="Slot J.C."/>
            <person name="Stielow J.B."/>
            <person name="Sun H."/>
            <person name="Kurtzman C.P."/>
            <person name="Blackwell M."/>
            <person name="Grigoriev I.V."/>
            <person name="Jeffries T.W."/>
        </authorList>
    </citation>
    <scope>NUCLEOTIDE SEQUENCE [LARGE SCALE GENOMIC DNA]</scope>
    <source>
        <strain evidence="9">ATCC 18201 / CBS 1600 / BCRC 20928 / JCM 3617 / NBRC 0987 / NRRL Y-1542</strain>
    </source>
</reference>
<feature type="transmembrane region" description="Helical" evidence="6">
    <location>
        <begin position="425"/>
        <end position="446"/>
    </location>
</feature>
<feature type="domain" description="Major facilitator superfamily (MFS) profile" evidence="7">
    <location>
        <begin position="75"/>
        <end position="483"/>
    </location>
</feature>
<evidence type="ECO:0000256" key="2">
    <source>
        <dbReference type="ARBA" id="ARBA00022448"/>
    </source>
</evidence>
<dbReference type="GeneID" id="30989494"/>
<feature type="transmembrane region" description="Helical" evidence="6">
    <location>
        <begin position="170"/>
        <end position="190"/>
    </location>
</feature>
<keyword evidence="4 6" id="KW-1133">Transmembrane helix</keyword>
<gene>
    <name evidence="8" type="ORF">CYBJADRAFT_167844</name>
</gene>
<dbReference type="STRING" id="983966.A0A1E4S185"/>
<organism evidence="8 9">
    <name type="scientific">Cyberlindnera jadinii (strain ATCC 18201 / CBS 1600 / BCRC 20928 / JCM 3617 / NBRC 0987 / NRRL Y-1542)</name>
    <name type="common">Torula yeast</name>
    <name type="synonym">Candida utilis</name>
    <dbReference type="NCBI Taxonomy" id="983966"/>
    <lineage>
        <taxon>Eukaryota</taxon>
        <taxon>Fungi</taxon>
        <taxon>Dikarya</taxon>
        <taxon>Ascomycota</taxon>
        <taxon>Saccharomycotina</taxon>
        <taxon>Saccharomycetes</taxon>
        <taxon>Phaffomycetales</taxon>
        <taxon>Phaffomycetaceae</taxon>
        <taxon>Cyberlindnera</taxon>
    </lineage>
</organism>
<sequence length="519" mass="58477">MSSDIGLKHKTSSTDVSVTEKANSDDNFKDHDVALQFLHKRHNVIDNSNLSSNLTDSNGQTRLPAHVLRKLDWYILTFMCAIYFLQFIDKTLLNFSAMMGIKKNLKGNEFANLGTIFNAAYIFGEPFVSYCLQRFPLSRALSVFVVLWGCVLACHSACHTYASLMVVRTLLGILESASAVSLISISGMYYTKSEQAQRIGYWAIQSGTGTIVGALLSFAFQHVHTTRFQSWQILFLVFGVITMVFGIFIWIYLPNNITNAWFLSDEEKALVIEHVRSNQTGVENKKFKKHQIKELFLDKYTWLMLLLVITSQIVTGAVGTFSTTITATFGFSNEVTILLQIPIGALIIIYIVVSTQLVARFGNITLVHVSLYIPSIVGAIMLISMDLTHKIGNLFGLYLLYCGSCSITLIYAWNSANTAGYTKKLFRNALTMIGFAIASIIGPQLFRAYSYPRYIPAKITILVTQAVAIPLTLLVGWLTKRDNHKRDQLPSTVDEVYDKENFEFLDLTDIENKRFRYLY</sequence>
<dbReference type="PROSITE" id="PS50850">
    <property type="entry name" value="MFS"/>
    <property type="match status" value="1"/>
</dbReference>
<dbReference type="InterPro" id="IPR020846">
    <property type="entry name" value="MFS_dom"/>
</dbReference>
<evidence type="ECO:0000313" key="8">
    <source>
        <dbReference type="EMBL" id="ODV73249.1"/>
    </source>
</evidence>
<dbReference type="GO" id="GO:0016020">
    <property type="term" value="C:membrane"/>
    <property type="evidence" value="ECO:0007669"/>
    <property type="project" value="UniProtKB-SubCell"/>
</dbReference>
<name>A0A1E4S185_CYBJN</name>
<dbReference type="OMA" id="VGCITIS"/>
<evidence type="ECO:0000259" key="7">
    <source>
        <dbReference type="PROSITE" id="PS50850"/>
    </source>
</evidence>
<feature type="transmembrane region" description="Helical" evidence="6">
    <location>
        <begin position="202"/>
        <end position="221"/>
    </location>
</feature>
<evidence type="ECO:0000256" key="6">
    <source>
        <dbReference type="SAM" id="Phobius"/>
    </source>
</evidence>
<evidence type="ECO:0000256" key="3">
    <source>
        <dbReference type="ARBA" id="ARBA00022692"/>
    </source>
</evidence>
<evidence type="ECO:0000313" key="9">
    <source>
        <dbReference type="Proteomes" id="UP000094389"/>
    </source>
</evidence>
<protein>
    <submittedName>
        <fullName evidence="8">MFS general substrate transporter</fullName>
    </submittedName>
</protein>
<dbReference type="GO" id="GO:0022857">
    <property type="term" value="F:transmembrane transporter activity"/>
    <property type="evidence" value="ECO:0007669"/>
    <property type="project" value="InterPro"/>
</dbReference>
<dbReference type="Proteomes" id="UP000094389">
    <property type="component" value="Unassembled WGS sequence"/>
</dbReference>
<dbReference type="SUPFAM" id="SSF103473">
    <property type="entry name" value="MFS general substrate transporter"/>
    <property type="match status" value="1"/>
</dbReference>
<dbReference type="PANTHER" id="PTHR43791:SF40">
    <property type="entry name" value="THIAMINE PATHWAY TRANSPORTER THI73"/>
    <property type="match status" value="1"/>
</dbReference>
<evidence type="ECO:0000256" key="4">
    <source>
        <dbReference type="ARBA" id="ARBA00022989"/>
    </source>
</evidence>
<feature type="transmembrane region" description="Helical" evidence="6">
    <location>
        <begin position="302"/>
        <end position="329"/>
    </location>
</feature>
<feature type="transmembrane region" description="Helical" evidence="6">
    <location>
        <begin position="110"/>
        <end position="128"/>
    </location>
</feature>
<keyword evidence="3 6" id="KW-0812">Transmembrane</keyword>
<evidence type="ECO:0000256" key="1">
    <source>
        <dbReference type="ARBA" id="ARBA00004141"/>
    </source>
</evidence>
<comment type="subcellular location">
    <subcellularLocation>
        <location evidence="1">Membrane</location>
        <topology evidence="1">Multi-pass membrane protein</topology>
    </subcellularLocation>
</comment>
<dbReference type="EMBL" id="KV453931">
    <property type="protein sequence ID" value="ODV73249.1"/>
    <property type="molecule type" value="Genomic_DNA"/>
</dbReference>
<proteinExistence type="predicted"/>
<dbReference type="AlphaFoldDB" id="A0A1E4S185"/>
<evidence type="ECO:0000256" key="5">
    <source>
        <dbReference type="ARBA" id="ARBA00023136"/>
    </source>
</evidence>
<accession>A0A1E4S185</accession>
<feature type="transmembrane region" description="Helical" evidence="6">
    <location>
        <begin position="458"/>
        <end position="478"/>
    </location>
</feature>
<dbReference type="OrthoDB" id="6730379at2759"/>
<dbReference type="RefSeq" id="XP_020070288.1">
    <property type="nucleotide sequence ID" value="XM_020215098.1"/>
</dbReference>
<feature type="transmembrane region" description="Helical" evidence="6">
    <location>
        <begin position="391"/>
        <end position="413"/>
    </location>
</feature>
<dbReference type="Pfam" id="PF07690">
    <property type="entry name" value="MFS_1"/>
    <property type="match status" value="1"/>
</dbReference>
<feature type="transmembrane region" description="Helical" evidence="6">
    <location>
        <begin position="365"/>
        <end position="385"/>
    </location>
</feature>
<feature type="transmembrane region" description="Helical" evidence="6">
    <location>
        <begin position="140"/>
        <end position="164"/>
    </location>
</feature>
<dbReference type="PANTHER" id="PTHR43791">
    <property type="entry name" value="PERMEASE-RELATED"/>
    <property type="match status" value="1"/>
</dbReference>
<dbReference type="InterPro" id="IPR011701">
    <property type="entry name" value="MFS"/>
</dbReference>
<keyword evidence="5 6" id="KW-0472">Membrane</keyword>
<keyword evidence="9" id="KW-1185">Reference proteome</keyword>